<dbReference type="PROSITE" id="PS00136">
    <property type="entry name" value="SUBTILASE_ASP"/>
    <property type="match status" value="1"/>
</dbReference>
<dbReference type="InterPro" id="IPR036852">
    <property type="entry name" value="Peptidase_S8/S53_dom_sf"/>
</dbReference>
<evidence type="ECO:0000313" key="15">
    <source>
        <dbReference type="Proteomes" id="UP000305730"/>
    </source>
</evidence>
<dbReference type="EMBL" id="PNCK01000027">
    <property type="protein sequence ID" value="TMP43764.1"/>
    <property type="molecule type" value="Genomic_DNA"/>
</dbReference>
<evidence type="ECO:0008006" key="17">
    <source>
        <dbReference type="Google" id="ProtNLM"/>
    </source>
</evidence>
<organism evidence="14 16">
    <name type="scientific">Pseudoalteromonas citrea</name>
    <dbReference type="NCBI Taxonomy" id="43655"/>
    <lineage>
        <taxon>Bacteria</taxon>
        <taxon>Pseudomonadati</taxon>
        <taxon>Pseudomonadota</taxon>
        <taxon>Gammaproteobacteria</taxon>
        <taxon>Alteromonadales</taxon>
        <taxon>Pseudoalteromonadaceae</taxon>
        <taxon>Pseudoalteromonas</taxon>
    </lineage>
</organism>
<comment type="caution">
    <text evidence="14">The sequence shown here is derived from an EMBL/GenBank/DDBJ whole genome shotgun (WGS) entry which is preliminary data.</text>
</comment>
<name>A0A5S3XN34_9GAMM</name>
<dbReference type="InterPro" id="IPR023828">
    <property type="entry name" value="Peptidase_S8_Ser-AS"/>
</dbReference>
<dbReference type="InterPro" id="IPR000209">
    <property type="entry name" value="Peptidase_S8/S53_dom"/>
</dbReference>
<dbReference type="GO" id="GO:0004252">
    <property type="term" value="F:serine-type endopeptidase activity"/>
    <property type="evidence" value="ECO:0007669"/>
    <property type="project" value="UniProtKB-UniRule"/>
</dbReference>
<feature type="active site" description="Charge relay system" evidence="6 7">
    <location>
        <position position="250"/>
    </location>
</feature>
<dbReference type="InterPro" id="IPR017312">
    <property type="entry name" value="Subtilisin_Alteromonadales"/>
</dbReference>
<evidence type="ECO:0000256" key="9">
    <source>
        <dbReference type="SAM" id="MobiDB-lite"/>
    </source>
</evidence>
<dbReference type="InterPro" id="IPR015500">
    <property type="entry name" value="Peptidase_S8_subtilisin-rel"/>
</dbReference>
<accession>A0A5S3XN34</accession>
<reference evidence="14 16" key="1">
    <citation type="submission" date="2017-12" db="EMBL/GenBank/DDBJ databases">
        <authorList>
            <person name="Paulsen S."/>
            <person name="Gram L.K."/>
        </authorList>
    </citation>
    <scope>NUCLEOTIDE SEQUENCE [LARGE SCALE GENOMIC DNA]</scope>
    <source>
        <strain evidence="14 16">S2231</strain>
        <strain evidence="13">S2233</strain>
    </source>
</reference>
<evidence type="ECO:0000313" key="14">
    <source>
        <dbReference type="EMBL" id="TMP55315.1"/>
    </source>
</evidence>
<dbReference type="Pfam" id="PF17963">
    <property type="entry name" value="Big_9"/>
    <property type="match status" value="1"/>
</dbReference>
<dbReference type="PIRSF" id="PIRSF037898">
    <property type="entry name" value="Subtilisin_rel_Sputw3181_3341"/>
    <property type="match status" value="1"/>
</dbReference>
<feature type="domain" description="PA" evidence="12">
    <location>
        <begin position="415"/>
        <end position="495"/>
    </location>
</feature>
<dbReference type="PROSITE" id="PS00138">
    <property type="entry name" value="SUBTILASE_SER"/>
    <property type="match status" value="1"/>
</dbReference>
<evidence type="ECO:0000259" key="12">
    <source>
        <dbReference type="Pfam" id="PF02225"/>
    </source>
</evidence>
<reference evidence="14" key="3">
    <citation type="submission" date="2019-09" db="EMBL/GenBank/DDBJ databases">
        <title>Co-occurence of chitin degradation, pigmentation and bioactivity in marine Pseudoalteromonas.</title>
        <authorList>
            <person name="Sonnenschein E.C."/>
            <person name="Bech P.K."/>
        </authorList>
    </citation>
    <scope>NUCLEOTIDE SEQUENCE</scope>
    <source>
        <strain evidence="14">S2231</strain>
    </source>
</reference>
<dbReference type="PRINTS" id="PR00723">
    <property type="entry name" value="SUBTILISIN"/>
</dbReference>
<evidence type="ECO:0000256" key="4">
    <source>
        <dbReference type="ARBA" id="ARBA00022801"/>
    </source>
</evidence>
<dbReference type="Gene3D" id="3.50.30.30">
    <property type="match status" value="1"/>
</dbReference>
<dbReference type="SUPFAM" id="SSF52743">
    <property type="entry name" value="Subtilisin-like"/>
    <property type="match status" value="1"/>
</dbReference>
<evidence type="ECO:0000256" key="6">
    <source>
        <dbReference type="PIRSR" id="PIRSR615500-1"/>
    </source>
</evidence>
<dbReference type="Proteomes" id="UP000305730">
    <property type="component" value="Unassembled WGS sequence"/>
</dbReference>
<dbReference type="Proteomes" id="UP000307706">
    <property type="component" value="Unassembled WGS sequence"/>
</dbReference>
<comment type="similarity">
    <text evidence="7 8">Belongs to the peptidase S8 family.</text>
</comment>
<evidence type="ECO:0000256" key="5">
    <source>
        <dbReference type="ARBA" id="ARBA00022825"/>
    </source>
</evidence>
<evidence type="ECO:0000259" key="11">
    <source>
        <dbReference type="Pfam" id="PF00082"/>
    </source>
</evidence>
<reference evidence="15 16" key="2">
    <citation type="submission" date="2019-06" db="EMBL/GenBank/DDBJ databases">
        <title>Co-occurence of chitin degradation, pigmentation and bioactivity in marine Pseudoalteromonas.</title>
        <authorList>
            <person name="Sonnenschein E.C."/>
            <person name="Bech P.K."/>
        </authorList>
    </citation>
    <scope>NUCLEOTIDE SEQUENCE [LARGE SCALE GENOMIC DNA]</scope>
    <source>
        <strain evidence="16">S2231</strain>
        <strain evidence="13 15">S2233</strain>
    </source>
</reference>
<dbReference type="PROSITE" id="PS51892">
    <property type="entry name" value="SUBTILASE"/>
    <property type="match status" value="1"/>
</dbReference>
<evidence type="ECO:0000313" key="13">
    <source>
        <dbReference type="EMBL" id="TMP43764.1"/>
    </source>
</evidence>
<proteinExistence type="inferred from homology"/>
<evidence type="ECO:0000256" key="8">
    <source>
        <dbReference type="RuleBase" id="RU003355"/>
    </source>
</evidence>
<feature type="active site" description="Charge relay system" evidence="6 7">
    <location>
        <position position="573"/>
    </location>
</feature>
<keyword evidence="2 7" id="KW-0645">Protease</keyword>
<dbReference type="Pfam" id="PF02225">
    <property type="entry name" value="PA"/>
    <property type="match status" value="1"/>
</dbReference>
<feature type="active site" description="Charge relay system" evidence="6 7">
    <location>
        <position position="184"/>
    </location>
</feature>
<dbReference type="Gene3D" id="2.60.40.3440">
    <property type="match status" value="1"/>
</dbReference>
<dbReference type="InterPro" id="IPR023827">
    <property type="entry name" value="Peptidase_S8_Asp-AS"/>
</dbReference>
<feature type="region of interest" description="Disordered" evidence="9">
    <location>
        <begin position="522"/>
        <end position="547"/>
    </location>
</feature>
<dbReference type="CDD" id="cd04818">
    <property type="entry name" value="PA_subtilisin_1"/>
    <property type="match status" value="1"/>
</dbReference>
<gene>
    <name evidence="14" type="ORF">CWB96_17480</name>
    <name evidence="13" type="ORF">CWB97_07875</name>
</gene>
<dbReference type="SUPFAM" id="SSF52025">
    <property type="entry name" value="PA domain"/>
    <property type="match status" value="1"/>
</dbReference>
<keyword evidence="1" id="KW-0964">Secreted</keyword>
<dbReference type="Gene3D" id="3.40.50.200">
    <property type="entry name" value="Peptidase S8/S53 domain"/>
    <property type="match status" value="1"/>
</dbReference>
<evidence type="ECO:0000256" key="7">
    <source>
        <dbReference type="PROSITE-ProRule" id="PRU01240"/>
    </source>
</evidence>
<dbReference type="InterPro" id="IPR046450">
    <property type="entry name" value="PA_dom_sf"/>
</dbReference>
<dbReference type="OrthoDB" id="614750at2"/>
<dbReference type="EMBL" id="PNCL01000103">
    <property type="protein sequence ID" value="TMP55315.1"/>
    <property type="molecule type" value="Genomic_DNA"/>
</dbReference>
<evidence type="ECO:0000313" key="16">
    <source>
        <dbReference type="Proteomes" id="UP000307706"/>
    </source>
</evidence>
<protein>
    <recommendedName>
        <fullName evidence="17">Peptidase S8</fullName>
    </recommendedName>
</protein>
<feature type="chain" id="PRO_5024314239" description="Peptidase S8" evidence="10">
    <location>
        <begin position="27"/>
        <end position="1219"/>
    </location>
</feature>
<dbReference type="PANTHER" id="PTHR10795">
    <property type="entry name" value="PROPROTEIN CONVERTASE SUBTILISIN/KEXIN"/>
    <property type="match status" value="1"/>
</dbReference>
<sequence>MMSNTIKKSVIAASVCGALSMSAASAFEHEHNSFAKSKHHALSQAQEQNYYIVRLESGSLVQVDGALDHSLTGNKFNVQAKSVRSHKQALAAERTTFASVMAQAIPSAKVDRFFDSTMNAVVVKSSKDIYAKLKSLPGVTKVFKEERYFPEMDTSLSLINAPTAWEKLGGDREAGKGVRVAVIDTGIVPSNPMFDDAGMAAPTDGLPSDDYCRTVDASFCNNKLIVARYSAPTFAQPDTQTFSPLDVGGHGTHVAGTAVGSKISTEYNDNSIEISGVAPGAYLMAYKALYTGGGSNIMLIEALEHALEDGADVINNSWGGGYGTHPANSAYAEVFQSIEDAGVVAVVSAGNGGPGQQTIGGPANLETVISVANTDHGRVFTSGMKLGDGDFIVHKTSSTTAFDTVISAKPILAGVVAPENIEGCSAFPANSFDGGFAVVSRGSCNFSLKATNAADAGAKALLVYNNRGGSPITMSMGEVDALPAFMVGQADGEMITEAVSAEGFDSEISVDGVVRVIQSEAARDSVTGSSSRGPNGDPSILKPNVAAPGTNTLSAHLNAADGSAGFAELTGTSMAGPHVAGAAALLKQQYPTWSAKEIKSALANTSHTDGLKKTDQSTLADAFDVGAGRLDVAQALDAQITFSDMGLSEIQCIESCDYSVSIRNMTSEPMNLTLKAVAMGSGASVDLNTHSLELAANGEDGDAKAASVTMNIKAVDLDAWQFARIEAYDGSGNRVGHLPLAAFASSTSLPGLAVSTSGVSDTDAFDVNLGFTNEIIDGAVTITSALPQSLTIVPDSFDVTLKDGKQILAVADVDANHVGFTGSLNKASMTSSVAEGLSVNLKEDEEYSPSCSDSCDDADFKFNLANVGSGFTFKLAGKEYDYITITTNGLIVAGNGSASGTGANSEIPSSNGQNSLIAPLWADFDLQGDDETSGGKVYVAIKQVGEGDEAKVYWVTEWADAELYEDTSNDKFTFQSWIRLNGEEEIFFNYINVPKMPANATIGLENANGLVGYQAYYNGEGTAPVEGKSTHFNYVSGGSLGMSFKAKFTADAAIKAGVADSITMNEDTSSEAIDVLANDTAQHVDLIPLSLNNRDGVHQRAVQSVTLSTPEAGFDSATLAVVSAPENGSVEFTDGKAIYTPNADFYGNDSFTYTAKVAGESAHTLAPTKVNVTVTDVAEPATPTAPVTLPDSNSSSSGSLAWLALLAAPFAALRRRKQK</sequence>
<evidence type="ECO:0000256" key="2">
    <source>
        <dbReference type="ARBA" id="ARBA00022670"/>
    </source>
</evidence>
<dbReference type="PROSITE" id="PS00137">
    <property type="entry name" value="SUBTILASE_HIS"/>
    <property type="match status" value="1"/>
</dbReference>
<keyword evidence="3 10" id="KW-0732">Signal</keyword>
<keyword evidence="5 7" id="KW-0720">Serine protease</keyword>
<dbReference type="InterPro" id="IPR003137">
    <property type="entry name" value="PA_domain"/>
</dbReference>
<feature type="signal peptide" evidence="10">
    <location>
        <begin position="1"/>
        <end position="26"/>
    </location>
</feature>
<feature type="domain" description="Peptidase S8/S53" evidence="11">
    <location>
        <begin position="175"/>
        <end position="614"/>
    </location>
</feature>
<dbReference type="GO" id="GO:0006508">
    <property type="term" value="P:proteolysis"/>
    <property type="evidence" value="ECO:0007669"/>
    <property type="project" value="UniProtKB-KW"/>
</dbReference>
<keyword evidence="15" id="KW-1185">Reference proteome</keyword>
<dbReference type="AlphaFoldDB" id="A0A5S3XN34"/>
<dbReference type="InterPro" id="IPR020008">
    <property type="entry name" value="GlyGly_CTERM"/>
</dbReference>
<keyword evidence="4 7" id="KW-0378">Hydrolase</keyword>
<evidence type="ECO:0000256" key="10">
    <source>
        <dbReference type="SAM" id="SignalP"/>
    </source>
</evidence>
<evidence type="ECO:0000256" key="3">
    <source>
        <dbReference type="ARBA" id="ARBA00022729"/>
    </source>
</evidence>
<dbReference type="InterPro" id="IPR045051">
    <property type="entry name" value="SBT"/>
</dbReference>
<dbReference type="NCBIfam" id="TIGR03501">
    <property type="entry name" value="GlyGly_CTERM"/>
    <property type="match status" value="1"/>
</dbReference>
<dbReference type="InterPro" id="IPR022398">
    <property type="entry name" value="Peptidase_S8_His-AS"/>
</dbReference>
<evidence type="ECO:0000256" key="1">
    <source>
        <dbReference type="ARBA" id="ARBA00022525"/>
    </source>
</evidence>
<dbReference type="Pfam" id="PF00082">
    <property type="entry name" value="Peptidase_S8"/>
    <property type="match status" value="1"/>
</dbReference>